<evidence type="ECO:0000256" key="2">
    <source>
        <dbReference type="ARBA" id="ARBA00023125"/>
    </source>
</evidence>
<keyword evidence="2 5" id="KW-0238">DNA-binding</keyword>
<evidence type="ECO:0000259" key="4">
    <source>
        <dbReference type="Pfam" id="PF13377"/>
    </source>
</evidence>
<dbReference type="Proteomes" id="UP000529795">
    <property type="component" value="Unassembled WGS sequence"/>
</dbReference>
<dbReference type="InterPro" id="IPR028082">
    <property type="entry name" value="Peripla_BP_I"/>
</dbReference>
<dbReference type="PANTHER" id="PTHR30146:SF153">
    <property type="entry name" value="LACTOSE OPERON REPRESSOR"/>
    <property type="match status" value="1"/>
</dbReference>
<dbReference type="PANTHER" id="PTHR30146">
    <property type="entry name" value="LACI-RELATED TRANSCRIPTIONAL REPRESSOR"/>
    <property type="match status" value="1"/>
</dbReference>
<sequence length="89" mass="9949">MAAATVATAYRRGLHVPEDVTICGFDDSCIATTIYPELTTIRQPITEMSIETITQLVDLIHQFRSGKPNYRSTLMPHQLIERQSSATLL</sequence>
<evidence type="ECO:0000313" key="6">
    <source>
        <dbReference type="Proteomes" id="UP000529795"/>
    </source>
</evidence>
<dbReference type="GO" id="GO:0000976">
    <property type="term" value="F:transcription cis-regulatory region binding"/>
    <property type="evidence" value="ECO:0007669"/>
    <property type="project" value="TreeGrafter"/>
</dbReference>
<gene>
    <name evidence="5" type="ORF">GGQ80_001249</name>
</gene>
<dbReference type="SUPFAM" id="SSF53822">
    <property type="entry name" value="Periplasmic binding protein-like I"/>
    <property type="match status" value="1"/>
</dbReference>
<dbReference type="GO" id="GO:0003700">
    <property type="term" value="F:DNA-binding transcription factor activity"/>
    <property type="evidence" value="ECO:0007669"/>
    <property type="project" value="TreeGrafter"/>
</dbReference>
<keyword evidence="6" id="KW-1185">Reference proteome</keyword>
<dbReference type="Pfam" id="PF13377">
    <property type="entry name" value="Peripla_BP_3"/>
    <property type="match status" value="1"/>
</dbReference>
<proteinExistence type="predicted"/>
<dbReference type="Gene3D" id="3.40.50.2300">
    <property type="match status" value="1"/>
</dbReference>
<evidence type="ECO:0000313" key="5">
    <source>
        <dbReference type="EMBL" id="MBB4153347.1"/>
    </source>
</evidence>
<keyword evidence="1" id="KW-0805">Transcription regulation</keyword>
<dbReference type="AlphaFoldDB" id="A0A840FCQ7"/>
<name>A0A840FCQ7_9SPHN</name>
<feature type="domain" description="Transcriptional regulator LacI/GalR-like sensor" evidence="4">
    <location>
        <begin position="1"/>
        <end position="85"/>
    </location>
</feature>
<keyword evidence="3" id="KW-0804">Transcription</keyword>
<organism evidence="5 6">
    <name type="scientific">Sphingomonas jinjuensis</name>
    <dbReference type="NCBI Taxonomy" id="535907"/>
    <lineage>
        <taxon>Bacteria</taxon>
        <taxon>Pseudomonadati</taxon>
        <taxon>Pseudomonadota</taxon>
        <taxon>Alphaproteobacteria</taxon>
        <taxon>Sphingomonadales</taxon>
        <taxon>Sphingomonadaceae</taxon>
        <taxon>Sphingomonas</taxon>
    </lineage>
</organism>
<comment type="caution">
    <text evidence="5">The sequence shown here is derived from an EMBL/GenBank/DDBJ whole genome shotgun (WGS) entry which is preliminary data.</text>
</comment>
<protein>
    <submittedName>
        <fullName evidence="5">DNA-binding LacI/PurR family transcriptional regulator</fullName>
    </submittedName>
</protein>
<dbReference type="EMBL" id="JACIEV010000003">
    <property type="protein sequence ID" value="MBB4153347.1"/>
    <property type="molecule type" value="Genomic_DNA"/>
</dbReference>
<evidence type="ECO:0000256" key="3">
    <source>
        <dbReference type="ARBA" id="ARBA00023163"/>
    </source>
</evidence>
<accession>A0A840FCQ7</accession>
<dbReference type="InterPro" id="IPR046335">
    <property type="entry name" value="LacI/GalR-like_sensor"/>
</dbReference>
<evidence type="ECO:0000256" key="1">
    <source>
        <dbReference type="ARBA" id="ARBA00023015"/>
    </source>
</evidence>
<reference evidence="5 6" key="1">
    <citation type="submission" date="2020-08" db="EMBL/GenBank/DDBJ databases">
        <title>Genomic Encyclopedia of Type Strains, Phase IV (KMG-IV): sequencing the most valuable type-strain genomes for metagenomic binning, comparative biology and taxonomic classification.</title>
        <authorList>
            <person name="Goeker M."/>
        </authorList>
    </citation>
    <scope>NUCLEOTIDE SEQUENCE [LARGE SCALE GENOMIC DNA]</scope>
    <source>
        <strain evidence="5 6">YC6723</strain>
    </source>
</reference>